<reference evidence="3 4" key="1">
    <citation type="journal article" date="2018" name="Sci. Rep.">
        <title>Genome sequence of the cauliflower mushroom Sparassis crispa (Hanabiratake) and its association with beneficial usage.</title>
        <authorList>
            <person name="Kiyama R."/>
            <person name="Furutani Y."/>
            <person name="Kawaguchi K."/>
            <person name="Nakanishi T."/>
        </authorList>
    </citation>
    <scope>NUCLEOTIDE SEQUENCE [LARGE SCALE GENOMIC DNA]</scope>
</reference>
<dbReference type="Gene3D" id="3.40.50.720">
    <property type="entry name" value="NAD(P)-binding Rossmann-like Domain"/>
    <property type="match status" value="1"/>
</dbReference>
<protein>
    <submittedName>
        <fullName evidence="3">Zinc-type alcohol dehydrogenase-like protein</fullName>
    </submittedName>
</protein>
<dbReference type="PANTHER" id="PTHR45348">
    <property type="entry name" value="HYPOTHETICAL OXIDOREDUCTASE (EUROFUNG)"/>
    <property type="match status" value="1"/>
</dbReference>
<dbReference type="OrthoDB" id="3233595at2759"/>
<evidence type="ECO:0000313" key="3">
    <source>
        <dbReference type="EMBL" id="GBE88096.1"/>
    </source>
</evidence>
<dbReference type="InterPro" id="IPR011032">
    <property type="entry name" value="GroES-like_sf"/>
</dbReference>
<evidence type="ECO:0000259" key="2">
    <source>
        <dbReference type="SMART" id="SM00829"/>
    </source>
</evidence>
<dbReference type="EMBL" id="BFAD01000012">
    <property type="protein sequence ID" value="GBE88096.1"/>
    <property type="molecule type" value="Genomic_DNA"/>
</dbReference>
<dbReference type="GeneID" id="38785013"/>
<sequence length="346" mass="36869">MRCVSKSHTEDRTLTASAESSSPTIQTGPIRCWGTQHTHSRPRRIQTHGIIVTHYPAVLGTDAAGTVEGFAEGVTGFTVGDRVFTQGSLNKTHAAYQQYSLAAADVTAKIPENISFNDAASLSVGVVTATLGLFNQDDPVNSAALFPPWKEGGRGKYAGKPVVIFGGSTSVGQYVIQFAKLAGFSPIIATASLHNTELLKSYGATHVLDRRLSASDLITAVSHITSAPIQIVYDSVSLQDTQNVAYDVLAPGGTMVVVLDESVDPSKKTPEKKIVNVFGNTHVPQNHKTSVSLYSQLTSLLEKGLIRPNRVEVLPDGLTGIPDGLERIKNNQVSAVKLIARPQETA</sequence>
<dbReference type="RefSeq" id="XP_027619009.1">
    <property type="nucleotide sequence ID" value="XM_027763208.1"/>
</dbReference>
<feature type="domain" description="Enoyl reductase (ER)" evidence="2">
    <location>
        <begin position="34"/>
        <end position="336"/>
    </location>
</feature>
<dbReference type="InterPro" id="IPR047122">
    <property type="entry name" value="Trans-enoyl_RdTase-like"/>
</dbReference>
<dbReference type="Proteomes" id="UP000287166">
    <property type="component" value="Unassembled WGS sequence"/>
</dbReference>
<dbReference type="Gene3D" id="3.90.180.10">
    <property type="entry name" value="Medium-chain alcohol dehydrogenases, catalytic domain"/>
    <property type="match status" value="1"/>
</dbReference>
<comment type="caution">
    <text evidence="3">The sequence shown here is derived from an EMBL/GenBank/DDBJ whole genome shotgun (WGS) entry which is preliminary data.</text>
</comment>
<dbReference type="SUPFAM" id="SSF51735">
    <property type="entry name" value="NAD(P)-binding Rossmann-fold domains"/>
    <property type="match status" value="1"/>
</dbReference>
<dbReference type="CDD" id="cd08249">
    <property type="entry name" value="enoyl_reductase_like"/>
    <property type="match status" value="1"/>
</dbReference>
<dbReference type="PANTHER" id="PTHR45348:SF2">
    <property type="entry name" value="ZINC-TYPE ALCOHOL DEHYDROGENASE-LIKE PROTEIN C2E1P3.01"/>
    <property type="match status" value="1"/>
</dbReference>
<proteinExistence type="predicted"/>
<gene>
    <name evidence="3" type="ORF">SCP_1203250</name>
</gene>
<dbReference type="InParanoid" id="A0A401H0Z1"/>
<dbReference type="InterPro" id="IPR013149">
    <property type="entry name" value="ADH-like_C"/>
</dbReference>
<dbReference type="Pfam" id="PF00107">
    <property type="entry name" value="ADH_zinc_N"/>
    <property type="match status" value="1"/>
</dbReference>
<evidence type="ECO:0000313" key="4">
    <source>
        <dbReference type="Proteomes" id="UP000287166"/>
    </source>
</evidence>
<feature type="region of interest" description="Disordered" evidence="1">
    <location>
        <begin position="1"/>
        <end position="39"/>
    </location>
</feature>
<dbReference type="SUPFAM" id="SSF50129">
    <property type="entry name" value="GroES-like"/>
    <property type="match status" value="1"/>
</dbReference>
<dbReference type="InterPro" id="IPR013154">
    <property type="entry name" value="ADH-like_N"/>
</dbReference>
<name>A0A401H0Z1_9APHY</name>
<feature type="compositionally biased region" description="Polar residues" evidence="1">
    <location>
        <begin position="14"/>
        <end position="27"/>
    </location>
</feature>
<keyword evidence="4" id="KW-1185">Reference proteome</keyword>
<dbReference type="AlphaFoldDB" id="A0A401H0Z1"/>
<dbReference type="GO" id="GO:0016651">
    <property type="term" value="F:oxidoreductase activity, acting on NAD(P)H"/>
    <property type="evidence" value="ECO:0007669"/>
    <property type="project" value="InterPro"/>
</dbReference>
<dbReference type="InterPro" id="IPR036291">
    <property type="entry name" value="NAD(P)-bd_dom_sf"/>
</dbReference>
<dbReference type="SMART" id="SM00829">
    <property type="entry name" value="PKS_ER"/>
    <property type="match status" value="1"/>
</dbReference>
<dbReference type="STRING" id="139825.A0A401H0Z1"/>
<dbReference type="InterPro" id="IPR020843">
    <property type="entry name" value="ER"/>
</dbReference>
<accession>A0A401H0Z1</accession>
<organism evidence="3 4">
    <name type="scientific">Sparassis crispa</name>
    <dbReference type="NCBI Taxonomy" id="139825"/>
    <lineage>
        <taxon>Eukaryota</taxon>
        <taxon>Fungi</taxon>
        <taxon>Dikarya</taxon>
        <taxon>Basidiomycota</taxon>
        <taxon>Agaricomycotina</taxon>
        <taxon>Agaricomycetes</taxon>
        <taxon>Polyporales</taxon>
        <taxon>Sparassidaceae</taxon>
        <taxon>Sparassis</taxon>
    </lineage>
</organism>
<evidence type="ECO:0000256" key="1">
    <source>
        <dbReference type="SAM" id="MobiDB-lite"/>
    </source>
</evidence>
<dbReference type="Pfam" id="PF08240">
    <property type="entry name" value="ADH_N"/>
    <property type="match status" value="1"/>
</dbReference>